<dbReference type="AlphaFoldDB" id="A0A450ST86"/>
<name>A0A450ST86_9GAMM</name>
<accession>A0A450ST86</accession>
<dbReference type="EMBL" id="CAADEW010000068">
    <property type="protein sequence ID" value="VFJ57171.1"/>
    <property type="molecule type" value="Genomic_DNA"/>
</dbReference>
<protein>
    <submittedName>
        <fullName evidence="1">Uncharacterized protein</fullName>
    </submittedName>
</protein>
<sequence length="85" mass="9759">MESITKGHFILKQIFTDNWERFMAINRSKITFSTAYNVWKVHETAGSREVSVMLPMPVLNILTKSLTYPKVQKSLLPGLCQNSSR</sequence>
<proteinExistence type="predicted"/>
<organism evidence="1">
    <name type="scientific">Candidatus Kentrum sp. FW</name>
    <dbReference type="NCBI Taxonomy" id="2126338"/>
    <lineage>
        <taxon>Bacteria</taxon>
        <taxon>Pseudomonadati</taxon>
        <taxon>Pseudomonadota</taxon>
        <taxon>Gammaproteobacteria</taxon>
        <taxon>Candidatus Kentrum</taxon>
    </lineage>
</organism>
<gene>
    <name evidence="1" type="ORF">BECKFW1821A_GA0114235_106818</name>
</gene>
<evidence type="ECO:0000313" key="1">
    <source>
        <dbReference type="EMBL" id="VFJ57171.1"/>
    </source>
</evidence>
<reference evidence="1" key="1">
    <citation type="submission" date="2019-02" db="EMBL/GenBank/DDBJ databases">
        <authorList>
            <person name="Gruber-Vodicka R. H."/>
            <person name="Seah K. B. B."/>
        </authorList>
    </citation>
    <scope>NUCLEOTIDE SEQUENCE</scope>
    <source>
        <strain evidence="1">BECK_BZ15</strain>
    </source>
</reference>